<keyword evidence="2" id="KW-1185">Reference proteome</keyword>
<dbReference type="Proteomes" id="UP001492380">
    <property type="component" value="Unassembled WGS sequence"/>
</dbReference>
<dbReference type="EMBL" id="JBBWRZ010000011">
    <property type="protein sequence ID" value="KAK8226157.1"/>
    <property type="molecule type" value="Genomic_DNA"/>
</dbReference>
<organism evidence="1 2">
    <name type="scientific">Phyllosticta capitalensis</name>
    <dbReference type="NCBI Taxonomy" id="121624"/>
    <lineage>
        <taxon>Eukaryota</taxon>
        <taxon>Fungi</taxon>
        <taxon>Dikarya</taxon>
        <taxon>Ascomycota</taxon>
        <taxon>Pezizomycotina</taxon>
        <taxon>Dothideomycetes</taxon>
        <taxon>Dothideomycetes incertae sedis</taxon>
        <taxon>Botryosphaeriales</taxon>
        <taxon>Phyllostictaceae</taxon>
        <taxon>Phyllosticta</taxon>
    </lineage>
</organism>
<name>A0ABR1YDA7_9PEZI</name>
<reference evidence="1 2" key="1">
    <citation type="submission" date="2024-04" db="EMBL/GenBank/DDBJ databases">
        <title>Phyllosticta paracitricarpa is synonymous to the EU quarantine fungus P. citricarpa based on phylogenomic analyses.</title>
        <authorList>
            <consortium name="Lawrence Berkeley National Laboratory"/>
            <person name="Van Ingen-Buijs V.A."/>
            <person name="Van Westerhoven A.C."/>
            <person name="Haridas S."/>
            <person name="Skiadas P."/>
            <person name="Martin F."/>
            <person name="Groenewald J.Z."/>
            <person name="Crous P.W."/>
            <person name="Seidl M.F."/>
        </authorList>
    </citation>
    <scope>NUCLEOTIDE SEQUENCE [LARGE SCALE GENOMIC DNA]</scope>
    <source>
        <strain evidence="1 2">CBS 123374</strain>
    </source>
</reference>
<gene>
    <name evidence="1" type="ORF">HDK90DRAFT_78327</name>
</gene>
<evidence type="ECO:0000313" key="2">
    <source>
        <dbReference type="Proteomes" id="UP001492380"/>
    </source>
</evidence>
<evidence type="ECO:0000313" key="1">
    <source>
        <dbReference type="EMBL" id="KAK8226157.1"/>
    </source>
</evidence>
<proteinExistence type="predicted"/>
<comment type="caution">
    <text evidence="1">The sequence shown here is derived from an EMBL/GenBank/DDBJ whole genome shotgun (WGS) entry which is preliminary data.</text>
</comment>
<protein>
    <submittedName>
        <fullName evidence="1">Uncharacterized protein</fullName>
    </submittedName>
</protein>
<accession>A0ABR1YDA7</accession>
<sequence>MSATAGATLCFDSAEVLSSKSVVVQWFSTLDELPIALWDCQVHEDLLCRRHEPARGLGSTQSRDPSSILGDGNPFVFSSFGGRRAQVAQTSFWGVVSTVIKKPTAEANRISISKSVRLGSIQAPQILETTAYQKQFVKSQGVVVVLCATTLVTGAQHMLMR</sequence>